<dbReference type="PROSITE" id="PS50837">
    <property type="entry name" value="NACHT"/>
    <property type="match status" value="1"/>
</dbReference>
<dbReference type="SUPFAM" id="SSF50978">
    <property type="entry name" value="WD40 repeat-like"/>
    <property type="match status" value="1"/>
</dbReference>
<comment type="caution">
    <text evidence="5">The sequence shown here is derived from an EMBL/GenBank/DDBJ whole genome shotgun (WGS) entry which is preliminary data.</text>
</comment>
<dbReference type="EMBL" id="MU854005">
    <property type="protein sequence ID" value="KAK3934300.1"/>
    <property type="molecule type" value="Genomic_DNA"/>
</dbReference>
<evidence type="ECO:0000256" key="3">
    <source>
        <dbReference type="SAM" id="Coils"/>
    </source>
</evidence>
<protein>
    <submittedName>
        <fullName evidence="5">Vegetative incompatibility protein</fullName>
    </submittedName>
</protein>
<evidence type="ECO:0000256" key="2">
    <source>
        <dbReference type="PROSITE-ProRule" id="PRU00221"/>
    </source>
</evidence>
<dbReference type="SUPFAM" id="SSF52540">
    <property type="entry name" value="P-loop containing nucleoside triphosphate hydrolases"/>
    <property type="match status" value="1"/>
</dbReference>
<feature type="repeat" description="WD" evidence="2">
    <location>
        <begin position="895"/>
        <end position="936"/>
    </location>
</feature>
<dbReference type="PANTHER" id="PTHR10039:SF14">
    <property type="entry name" value="NACHT DOMAIN-CONTAINING PROTEIN"/>
    <property type="match status" value="1"/>
</dbReference>
<gene>
    <name evidence="5" type="ORF">QBC46DRAFT_274061</name>
</gene>
<dbReference type="Proteomes" id="UP001303473">
    <property type="component" value="Unassembled WGS sequence"/>
</dbReference>
<dbReference type="InterPro" id="IPR031359">
    <property type="entry name" value="NACHT_N"/>
</dbReference>
<dbReference type="InterPro" id="IPR001680">
    <property type="entry name" value="WD40_rpt"/>
</dbReference>
<sequence>MLVRGEPCAFAGPLSLTLTQGNVGQPKTLTAANETEDTSEVANLIPQHDAIARREQMKEITKLGLKHMEDKKVSTTLLGHKIVLQDVVANVAGAVEWAEDYIKDAVKDLPYASIVMAGVALILPLLKNPTKAEAANQDGFTYVTSQMRYYAAMETLLLPEDMELDLKADITERLMDLYELIIDFQIRSVIRFYRSRTKNFLRGTIDYDGWEKKLADIKRGDADLFSKFKVAMSGSSLQKLKELAQEAEASRKALNELVDIARNSLRFAEKMDQRMSDADDRACLESLQATDPRLDKERIEQEKGGLLRDSYSWVLNNVDFQRWRDDEQSQLLWIRGDPGKGKTMLLCGIIDELINSTAHTANVSFFFCQATRAHINNATAALRGLIYMLLKQQPSLISYLRESYGDGKGRFEGVNAWWALSKIFRKMMEDLNLKNTYLFIDALDECTTDMDPLLDFIQSSTTNSNVKWIVSSRNLPHIEKGLSKVTQKLPLSLELNENSVSAAVSTYIQFKVDSLAKRNEYGKDTRNVVQRHLSSNANGTFLWVALVCQELADISGWEAEELVMAFPPGLDALYRRMLDQICKSRNAKLCKSILAVVSLVYRPITLDELPSLVDMPSQSSGNFKALVEIVGLCGSFLTLRERTISFIHQSAKDFTLEKASNEIFPSGIQETHHTIFSRSLRVMSRALRRDMYGLVALGFPIDKVKPPDPDPLAAVRYSCIYWVDHLRDCDPKKMANDDLQDGGSIDAFLRQNYLHWLEALSLLKGMSEGIASMLGLEGLLEISSLIDRVRDASRFILYHKWAIENSPLQVYASALVFSPARSITRKQFKKEEPEWIIRKPAMTDNWSACLQTLEGHSGPVKSVAWSHDATRLASASGDKTVKIWDPATGQCVSTLEGHSGWVNSVAWSHDATRLASASGDKTVKIWDPATGQCVSIIEIDQVLDYLQFHESNSDLFRTNLGTFDLRPVVISTALCSASSDPFSSPLAVGYGLSSNGTWITYQGQNLLWLPPEYRPSSLAIHGTVMSIGCSTGRILILTFLDGNPIS</sequence>
<dbReference type="SMART" id="SM00320">
    <property type="entry name" value="WD40"/>
    <property type="match status" value="2"/>
</dbReference>
<keyword evidence="2" id="KW-0853">WD repeat</keyword>
<dbReference type="Pfam" id="PF17100">
    <property type="entry name" value="NACHT_N"/>
    <property type="match status" value="1"/>
</dbReference>
<dbReference type="PROSITE" id="PS50082">
    <property type="entry name" value="WD_REPEATS_2"/>
    <property type="match status" value="2"/>
</dbReference>
<dbReference type="Pfam" id="PF24883">
    <property type="entry name" value="NPHP3_N"/>
    <property type="match status" value="1"/>
</dbReference>
<proteinExistence type="predicted"/>
<feature type="coiled-coil region" evidence="3">
    <location>
        <begin position="237"/>
        <end position="264"/>
    </location>
</feature>
<feature type="repeat" description="WD" evidence="2">
    <location>
        <begin position="853"/>
        <end position="894"/>
    </location>
</feature>
<evidence type="ECO:0000259" key="4">
    <source>
        <dbReference type="PROSITE" id="PS50837"/>
    </source>
</evidence>
<accession>A0AAN6MVM8</accession>
<feature type="domain" description="NACHT" evidence="4">
    <location>
        <begin position="330"/>
        <end position="553"/>
    </location>
</feature>
<organism evidence="5 6">
    <name type="scientific">Diplogelasinospora grovesii</name>
    <dbReference type="NCBI Taxonomy" id="303347"/>
    <lineage>
        <taxon>Eukaryota</taxon>
        <taxon>Fungi</taxon>
        <taxon>Dikarya</taxon>
        <taxon>Ascomycota</taxon>
        <taxon>Pezizomycotina</taxon>
        <taxon>Sordariomycetes</taxon>
        <taxon>Sordariomycetidae</taxon>
        <taxon>Sordariales</taxon>
        <taxon>Diplogelasinosporaceae</taxon>
        <taxon>Diplogelasinospora</taxon>
    </lineage>
</organism>
<dbReference type="Pfam" id="PF00400">
    <property type="entry name" value="WD40"/>
    <property type="match status" value="2"/>
</dbReference>
<dbReference type="InterPro" id="IPR036322">
    <property type="entry name" value="WD40_repeat_dom_sf"/>
</dbReference>
<dbReference type="InterPro" id="IPR056884">
    <property type="entry name" value="NPHP3-like_N"/>
</dbReference>
<dbReference type="AlphaFoldDB" id="A0AAN6MVM8"/>
<dbReference type="InterPro" id="IPR027417">
    <property type="entry name" value="P-loop_NTPase"/>
</dbReference>
<keyword evidence="1" id="KW-0677">Repeat</keyword>
<keyword evidence="3" id="KW-0175">Coiled coil</keyword>
<keyword evidence="6" id="KW-1185">Reference proteome</keyword>
<name>A0AAN6MVM8_9PEZI</name>
<evidence type="ECO:0000256" key="1">
    <source>
        <dbReference type="ARBA" id="ARBA00022737"/>
    </source>
</evidence>
<dbReference type="InterPro" id="IPR007111">
    <property type="entry name" value="NACHT_NTPase"/>
</dbReference>
<dbReference type="PROSITE" id="PS50294">
    <property type="entry name" value="WD_REPEATS_REGION"/>
    <property type="match status" value="2"/>
</dbReference>
<evidence type="ECO:0000313" key="5">
    <source>
        <dbReference type="EMBL" id="KAK3934300.1"/>
    </source>
</evidence>
<dbReference type="Gene3D" id="3.40.50.300">
    <property type="entry name" value="P-loop containing nucleotide triphosphate hydrolases"/>
    <property type="match status" value="1"/>
</dbReference>
<evidence type="ECO:0000313" key="6">
    <source>
        <dbReference type="Proteomes" id="UP001303473"/>
    </source>
</evidence>
<dbReference type="PANTHER" id="PTHR10039">
    <property type="entry name" value="AMELOGENIN"/>
    <property type="match status" value="1"/>
</dbReference>
<reference evidence="6" key="1">
    <citation type="journal article" date="2023" name="Mol. Phylogenet. Evol.">
        <title>Genome-scale phylogeny and comparative genomics of the fungal order Sordariales.</title>
        <authorList>
            <person name="Hensen N."/>
            <person name="Bonometti L."/>
            <person name="Westerberg I."/>
            <person name="Brannstrom I.O."/>
            <person name="Guillou S."/>
            <person name="Cros-Aarteil S."/>
            <person name="Calhoun S."/>
            <person name="Haridas S."/>
            <person name="Kuo A."/>
            <person name="Mondo S."/>
            <person name="Pangilinan J."/>
            <person name="Riley R."/>
            <person name="LaButti K."/>
            <person name="Andreopoulos B."/>
            <person name="Lipzen A."/>
            <person name="Chen C."/>
            <person name="Yan M."/>
            <person name="Daum C."/>
            <person name="Ng V."/>
            <person name="Clum A."/>
            <person name="Steindorff A."/>
            <person name="Ohm R.A."/>
            <person name="Martin F."/>
            <person name="Silar P."/>
            <person name="Natvig D.O."/>
            <person name="Lalanne C."/>
            <person name="Gautier V."/>
            <person name="Ament-Velasquez S.L."/>
            <person name="Kruys A."/>
            <person name="Hutchinson M.I."/>
            <person name="Powell A.J."/>
            <person name="Barry K."/>
            <person name="Miller A.N."/>
            <person name="Grigoriev I.V."/>
            <person name="Debuchy R."/>
            <person name="Gladieux P."/>
            <person name="Hiltunen Thoren M."/>
            <person name="Johannesson H."/>
        </authorList>
    </citation>
    <scope>NUCLEOTIDE SEQUENCE [LARGE SCALE GENOMIC DNA]</scope>
    <source>
        <strain evidence="6">CBS 340.73</strain>
    </source>
</reference>
<dbReference type="InterPro" id="IPR015943">
    <property type="entry name" value="WD40/YVTN_repeat-like_dom_sf"/>
</dbReference>
<dbReference type="Gene3D" id="2.130.10.10">
    <property type="entry name" value="YVTN repeat-like/Quinoprotein amine dehydrogenase"/>
    <property type="match status" value="1"/>
</dbReference>